<dbReference type="HOGENOM" id="CLU_2174796_0_0_1"/>
<protein>
    <submittedName>
        <fullName evidence="2 3">Uncharacterized protein</fullName>
    </submittedName>
</protein>
<dbReference type="EnsemblPlants" id="KEH16680">
    <property type="protein sequence ID" value="KEH16680"/>
    <property type="gene ID" value="MTR_0116s0030"/>
</dbReference>
<reference evidence="2 4" key="2">
    <citation type="journal article" date="2014" name="BMC Genomics">
        <title>An improved genome release (version Mt4.0) for the model legume Medicago truncatula.</title>
        <authorList>
            <person name="Tang H."/>
            <person name="Krishnakumar V."/>
            <person name="Bidwell S."/>
            <person name="Rosen B."/>
            <person name="Chan A."/>
            <person name="Zhou S."/>
            <person name="Gentzbittel L."/>
            <person name="Childs K.L."/>
            <person name="Yandell M."/>
            <person name="Gundlach H."/>
            <person name="Mayer K.F."/>
            <person name="Schwartz D.C."/>
            <person name="Town C.D."/>
        </authorList>
    </citation>
    <scope>GENOME REANNOTATION</scope>
    <source>
        <strain evidence="2">A17</strain>
        <strain evidence="3 4">cv. Jemalong A17</strain>
    </source>
</reference>
<evidence type="ECO:0000313" key="3">
    <source>
        <dbReference type="EnsemblPlants" id="KEH16680"/>
    </source>
</evidence>
<dbReference type="AlphaFoldDB" id="A0A072TSZ7"/>
<organism evidence="2 4">
    <name type="scientific">Medicago truncatula</name>
    <name type="common">Barrel medic</name>
    <name type="synonym">Medicago tribuloides</name>
    <dbReference type="NCBI Taxonomy" id="3880"/>
    <lineage>
        <taxon>Eukaryota</taxon>
        <taxon>Viridiplantae</taxon>
        <taxon>Streptophyta</taxon>
        <taxon>Embryophyta</taxon>
        <taxon>Tracheophyta</taxon>
        <taxon>Spermatophyta</taxon>
        <taxon>Magnoliopsida</taxon>
        <taxon>eudicotyledons</taxon>
        <taxon>Gunneridae</taxon>
        <taxon>Pentapetalae</taxon>
        <taxon>rosids</taxon>
        <taxon>fabids</taxon>
        <taxon>Fabales</taxon>
        <taxon>Fabaceae</taxon>
        <taxon>Papilionoideae</taxon>
        <taxon>50 kb inversion clade</taxon>
        <taxon>NPAAA clade</taxon>
        <taxon>Hologalegina</taxon>
        <taxon>IRL clade</taxon>
        <taxon>Trifolieae</taxon>
        <taxon>Medicago</taxon>
    </lineage>
</organism>
<reference evidence="2 4" key="1">
    <citation type="journal article" date="2011" name="Nature">
        <title>The Medicago genome provides insight into the evolution of rhizobial symbioses.</title>
        <authorList>
            <person name="Young N.D."/>
            <person name="Debelle F."/>
            <person name="Oldroyd G.E."/>
            <person name="Geurts R."/>
            <person name="Cannon S.B."/>
            <person name="Udvardi M.K."/>
            <person name="Benedito V.A."/>
            <person name="Mayer K.F."/>
            <person name="Gouzy J."/>
            <person name="Schoof H."/>
            <person name="Van de Peer Y."/>
            <person name="Proost S."/>
            <person name="Cook D.R."/>
            <person name="Meyers B.C."/>
            <person name="Spannagl M."/>
            <person name="Cheung F."/>
            <person name="De Mita S."/>
            <person name="Krishnakumar V."/>
            <person name="Gundlach H."/>
            <person name="Zhou S."/>
            <person name="Mudge J."/>
            <person name="Bharti A.K."/>
            <person name="Murray J.D."/>
            <person name="Naoumkina M.A."/>
            <person name="Rosen B."/>
            <person name="Silverstein K.A."/>
            <person name="Tang H."/>
            <person name="Rombauts S."/>
            <person name="Zhao P.X."/>
            <person name="Zhou P."/>
            <person name="Barbe V."/>
            <person name="Bardou P."/>
            <person name="Bechner M."/>
            <person name="Bellec A."/>
            <person name="Berger A."/>
            <person name="Berges H."/>
            <person name="Bidwell S."/>
            <person name="Bisseling T."/>
            <person name="Choisne N."/>
            <person name="Couloux A."/>
            <person name="Denny R."/>
            <person name="Deshpande S."/>
            <person name="Dai X."/>
            <person name="Doyle J.J."/>
            <person name="Dudez A.M."/>
            <person name="Farmer A.D."/>
            <person name="Fouteau S."/>
            <person name="Franken C."/>
            <person name="Gibelin C."/>
            <person name="Gish J."/>
            <person name="Goldstein S."/>
            <person name="Gonzalez A.J."/>
            <person name="Green P.J."/>
            <person name="Hallab A."/>
            <person name="Hartog M."/>
            <person name="Hua A."/>
            <person name="Humphray S.J."/>
            <person name="Jeong D.H."/>
            <person name="Jing Y."/>
            <person name="Jocker A."/>
            <person name="Kenton S.M."/>
            <person name="Kim D.J."/>
            <person name="Klee K."/>
            <person name="Lai H."/>
            <person name="Lang C."/>
            <person name="Lin S."/>
            <person name="Macmil S.L."/>
            <person name="Magdelenat G."/>
            <person name="Matthews L."/>
            <person name="McCorrison J."/>
            <person name="Monaghan E.L."/>
            <person name="Mun J.H."/>
            <person name="Najar F.Z."/>
            <person name="Nicholson C."/>
            <person name="Noirot C."/>
            <person name="O'Bleness M."/>
            <person name="Paule C.R."/>
            <person name="Poulain J."/>
            <person name="Prion F."/>
            <person name="Qin B."/>
            <person name="Qu C."/>
            <person name="Retzel E.F."/>
            <person name="Riddle C."/>
            <person name="Sallet E."/>
            <person name="Samain S."/>
            <person name="Samson N."/>
            <person name="Sanders I."/>
            <person name="Saurat O."/>
            <person name="Scarpelli C."/>
            <person name="Schiex T."/>
            <person name="Segurens B."/>
            <person name="Severin A.J."/>
            <person name="Sherrier D.J."/>
            <person name="Shi R."/>
            <person name="Sims S."/>
            <person name="Singer S.R."/>
            <person name="Sinharoy S."/>
            <person name="Sterck L."/>
            <person name="Viollet A."/>
            <person name="Wang B.B."/>
            <person name="Wang K."/>
            <person name="Wang M."/>
            <person name="Wang X."/>
            <person name="Warfsmann J."/>
            <person name="Weissenbach J."/>
            <person name="White D.D."/>
            <person name="White J.D."/>
            <person name="Wiley G.B."/>
            <person name="Wincker P."/>
            <person name="Xing Y."/>
            <person name="Yang L."/>
            <person name="Yao Z."/>
            <person name="Ying F."/>
            <person name="Zhai J."/>
            <person name="Zhou L."/>
            <person name="Zuber A."/>
            <person name="Denarie J."/>
            <person name="Dixon R.A."/>
            <person name="May G.D."/>
            <person name="Schwartz D.C."/>
            <person name="Rogers J."/>
            <person name="Quetier F."/>
            <person name="Town C.D."/>
            <person name="Roe B.A."/>
        </authorList>
    </citation>
    <scope>NUCLEOTIDE SEQUENCE [LARGE SCALE GENOMIC DNA]</scope>
    <source>
        <strain evidence="2">A17</strain>
        <strain evidence="3 4">cv. Jemalong A17</strain>
    </source>
</reference>
<feature type="region of interest" description="Disordered" evidence="1">
    <location>
        <begin position="91"/>
        <end position="110"/>
    </location>
</feature>
<evidence type="ECO:0000313" key="2">
    <source>
        <dbReference type="EMBL" id="KEH16680.1"/>
    </source>
</evidence>
<evidence type="ECO:0000256" key="1">
    <source>
        <dbReference type="SAM" id="MobiDB-lite"/>
    </source>
</evidence>
<evidence type="ECO:0000313" key="4">
    <source>
        <dbReference type="Proteomes" id="UP000002051"/>
    </source>
</evidence>
<reference evidence="3" key="3">
    <citation type="submission" date="2015-06" db="UniProtKB">
        <authorList>
            <consortium name="EnsemblPlants"/>
        </authorList>
    </citation>
    <scope>IDENTIFICATION</scope>
    <source>
        <strain evidence="3">cv. Jemalong A17</strain>
    </source>
</reference>
<dbReference type="EMBL" id="KL402841">
    <property type="protein sequence ID" value="KEH16680.1"/>
    <property type="molecule type" value="Genomic_DNA"/>
</dbReference>
<gene>
    <name evidence="2" type="ORF">MTR_0116s0030</name>
</gene>
<keyword evidence="4" id="KW-1185">Reference proteome</keyword>
<sequence length="110" mass="12517">MVLLATKEHQVASGILTNTRATRCTETPAYAWPKKGSHQLFLHKKLFPGIEPVTLQSHDNNFTSVKVTPLTKSDKCVEKFGIQLHFMSPLHKSESKRTKTESSNFWYLES</sequence>
<dbReference type="Proteomes" id="UP000002051">
    <property type="component" value="Unassembled WGS sequence"/>
</dbReference>
<proteinExistence type="predicted"/>
<name>A0A072TSZ7_MEDTR</name>
<feature type="compositionally biased region" description="Basic and acidic residues" evidence="1">
    <location>
        <begin position="91"/>
        <end position="100"/>
    </location>
</feature>
<accession>A0A072TSZ7</accession>